<keyword evidence="5 7" id="KW-1133">Transmembrane helix</keyword>
<dbReference type="GO" id="GO:0005886">
    <property type="term" value="C:plasma membrane"/>
    <property type="evidence" value="ECO:0007669"/>
    <property type="project" value="UniProtKB-SubCell"/>
</dbReference>
<keyword evidence="3 7" id="KW-0997">Cell inner membrane</keyword>
<organism evidence="9 10">
    <name type="scientific">Notoacmeibacter ruber</name>
    <dbReference type="NCBI Taxonomy" id="2670375"/>
    <lineage>
        <taxon>Bacteria</taxon>
        <taxon>Pseudomonadati</taxon>
        <taxon>Pseudomonadota</taxon>
        <taxon>Alphaproteobacteria</taxon>
        <taxon>Hyphomicrobiales</taxon>
        <taxon>Notoacmeibacteraceae</taxon>
        <taxon>Notoacmeibacter</taxon>
    </lineage>
</organism>
<feature type="transmembrane region" description="Helical" evidence="7">
    <location>
        <begin position="274"/>
        <end position="296"/>
    </location>
</feature>
<feature type="domain" description="TRAP C4-dicarboxylate transport system permease DctM subunit" evidence="8">
    <location>
        <begin position="7"/>
        <end position="419"/>
    </location>
</feature>
<dbReference type="EMBL" id="RCWN01000002">
    <property type="protein sequence ID" value="RLQ85257.1"/>
    <property type="molecule type" value="Genomic_DNA"/>
</dbReference>
<name>A0A3L7J3W6_9HYPH</name>
<evidence type="ECO:0000256" key="1">
    <source>
        <dbReference type="ARBA" id="ARBA00004429"/>
    </source>
</evidence>
<feature type="transmembrane region" description="Helical" evidence="7">
    <location>
        <begin position="56"/>
        <end position="77"/>
    </location>
</feature>
<comment type="caution">
    <text evidence="9">The sequence shown here is derived from an EMBL/GenBank/DDBJ whole genome shotgun (WGS) entry which is preliminary data.</text>
</comment>
<feature type="transmembrane region" description="Helical" evidence="7">
    <location>
        <begin position="6"/>
        <end position="35"/>
    </location>
</feature>
<keyword evidence="4 7" id="KW-0812">Transmembrane</keyword>
<dbReference type="Pfam" id="PF06808">
    <property type="entry name" value="DctM"/>
    <property type="match status" value="1"/>
</dbReference>
<comment type="subunit">
    <text evidence="7">The complex comprises the extracytoplasmic solute receptor protein and the two transmembrane proteins.</text>
</comment>
<comment type="caution">
    <text evidence="7">Lacks conserved residue(s) required for the propagation of feature annotation.</text>
</comment>
<keyword evidence="2" id="KW-1003">Cell membrane</keyword>
<feature type="transmembrane region" description="Helical" evidence="7">
    <location>
        <begin position="358"/>
        <end position="383"/>
    </location>
</feature>
<feature type="transmembrane region" description="Helical" evidence="7">
    <location>
        <begin position="169"/>
        <end position="196"/>
    </location>
</feature>
<evidence type="ECO:0000256" key="5">
    <source>
        <dbReference type="ARBA" id="ARBA00022989"/>
    </source>
</evidence>
<reference evidence="9 10" key="1">
    <citation type="submission" date="2018-10" db="EMBL/GenBank/DDBJ databases">
        <title>Notoacmeibacter sp. M2BS9Y-3-1, whole genome shotgun sequence.</title>
        <authorList>
            <person name="Tuo L."/>
        </authorList>
    </citation>
    <scope>NUCLEOTIDE SEQUENCE [LARGE SCALE GENOMIC DNA]</scope>
    <source>
        <strain evidence="9 10">M2BS9Y-3-1</strain>
    </source>
</reference>
<dbReference type="InterPro" id="IPR010656">
    <property type="entry name" value="DctM"/>
</dbReference>
<protein>
    <recommendedName>
        <fullName evidence="7">TRAP transporter large permease protein</fullName>
    </recommendedName>
</protein>
<dbReference type="PANTHER" id="PTHR33362">
    <property type="entry name" value="SIALIC ACID TRAP TRANSPORTER PERMEASE PROTEIN SIAT-RELATED"/>
    <property type="match status" value="1"/>
</dbReference>
<feature type="transmembrane region" description="Helical" evidence="7">
    <location>
        <begin position="137"/>
        <end position="163"/>
    </location>
</feature>
<feature type="transmembrane region" description="Helical" evidence="7">
    <location>
        <begin position="403"/>
        <end position="423"/>
    </location>
</feature>
<dbReference type="RefSeq" id="WP_121646674.1">
    <property type="nucleotide sequence ID" value="NZ_RCWN01000002.1"/>
</dbReference>
<dbReference type="NCBIfam" id="TIGR00786">
    <property type="entry name" value="dctM"/>
    <property type="match status" value="1"/>
</dbReference>
<dbReference type="InterPro" id="IPR004681">
    <property type="entry name" value="TRAP_DctM"/>
</dbReference>
<comment type="function">
    <text evidence="7">Part of the tripartite ATP-independent periplasmic (TRAP) transport system.</text>
</comment>
<feature type="transmembrane region" description="Helical" evidence="7">
    <location>
        <begin position="316"/>
        <end position="346"/>
    </location>
</feature>
<evidence type="ECO:0000313" key="9">
    <source>
        <dbReference type="EMBL" id="RLQ85257.1"/>
    </source>
</evidence>
<gene>
    <name evidence="9" type="ORF">D8780_14960</name>
</gene>
<evidence type="ECO:0000256" key="2">
    <source>
        <dbReference type="ARBA" id="ARBA00022475"/>
    </source>
</evidence>
<dbReference type="Proteomes" id="UP000281094">
    <property type="component" value="Unassembled WGS sequence"/>
</dbReference>
<accession>A0A3L7J3W6</accession>
<keyword evidence="6 7" id="KW-0472">Membrane</keyword>
<dbReference type="PIRSF" id="PIRSF006066">
    <property type="entry name" value="HI0050"/>
    <property type="match status" value="1"/>
</dbReference>
<evidence type="ECO:0000313" key="10">
    <source>
        <dbReference type="Proteomes" id="UP000281094"/>
    </source>
</evidence>
<evidence type="ECO:0000256" key="7">
    <source>
        <dbReference type="RuleBase" id="RU369079"/>
    </source>
</evidence>
<dbReference type="PANTHER" id="PTHR33362:SF5">
    <property type="entry name" value="C4-DICARBOXYLATE TRAP TRANSPORTER LARGE PERMEASE PROTEIN DCTM"/>
    <property type="match status" value="1"/>
</dbReference>
<evidence type="ECO:0000259" key="8">
    <source>
        <dbReference type="Pfam" id="PF06808"/>
    </source>
</evidence>
<comment type="subcellular location">
    <subcellularLocation>
        <location evidence="1 7">Cell inner membrane</location>
        <topology evidence="1 7">Multi-pass membrane protein</topology>
    </subcellularLocation>
</comment>
<evidence type="ECO:0000256" key="3">
    <source>
        <dbReference type="ARBA" id="ARBA00022519"/>
    </source>
</evidence>
<sequence>MTVTIALVVLVAMLVFGLPVALAMGVSGAVGLYLFGGWPILRGILKTTPLSTANDYEIITIPMFLLMAEFVIISGVANDLFRAATVWVGRLRGGVAMATALAGAGFGAISGSSTAAAATLASTSIPAMLKEGYEPKLACGVVAISGTLAMLIPPSIALILYGIIADIPIGALLVGGVIPGIIVTLTIILTIAYLVWRDPESAPAGQSYSFGQKLASLKRVWLVLVLFFAVTGTIYSGIATPTEASGIGAFCAMLIAAWERQLTPANALRALRSAAQTTCMVLFIIMGAHIFGYFFTLTRVTNDLTMWVGGLETSRWVILAVILLGYLILGFFMDQIAILILTVPVVLPLVLQLGYDPIWFGVLVVVTAEVGMVTPPLGMNVFVVARYTGRPLGELFRGVAPHVWAHLIVIALLAAFPAITLWLPSTMQ</sequence>
<keyword evidence="10" id="KW-1185">Reference proteome</keyword>
<dbReference type="AlphaFoldDB" id="A0A3L7J3W6"/>
<evidence type="ECO:0000256" key="4">
    <source>
        <dbReference type="ARBA" id="ARBA00022692"/>
    </source>
</evidence>
<keyword evidence="7" id="KW-0813">Transport</keyword>
<proteinExistence type="inferred from homology"/>
<feature type="transmembrane region" description="Helical" evidence="7">
    <location>
        <begin position="217"/>
        <end position="238"/>
    </location>
</feature>
<dbReference type="GO" id="GO:0022857">
    <property type="term" value="F:transmembrane transporter activity"/>
    <property type="evidence" value="ECO:0007669"/>
    <property type="project" value="UniProtKB-UniRule"/>
</dbReference>
<comment type="similarity">
    <text evidence="7">Belongs to the TRAP transporter large permease family.</text>
</comment>
<feature type="transmembrane region" description="Helical" evidence="7">
    <location>
        <begin position="97"/>
        <end position="125"/>
    </location>
</feature>
<evidence type="ECO:0000256" key="6">
    <source>
        <dbReference type="ARBA" id="ARBA00023136"/>
    </source>
</evidence>